<dbReference type="AlphaFoldDB" id="A0A7G7XLG8"/>
<accession>A0A7G7XLG8</accession>
<reference evidence="2" key="1">
    <citation type="journal article" date="2020" name="Microbiol. Resour. Announc.">
        <title>Complete genome sequences of four natural Pseudomonas isolates that catabolize a wide range of aromatic compounds relevant to lignin valorization.</title>
        <authorList>
            <person name="Hatmaker E.A."/>
            <person name="Presley G."/>
            <person name="Cannon O."/>
            <person name="Guss A.M."/>
            <person name="Elkins J.G."/>
        </authorList>
    </citation>
    <scope>NUCLEOTIDE SEQUENCE [LARGE SCALE GENOMIC DNA]</scope>
    <source>
        <strain evidence="2">H1F5C</strain>
    </source>
</reference>
<sequence length="106" mass="11429">MNNALTPIIGQQGVVALYRRSLQLCSAGHLRLRGTYDGLQDGLDFDALKSVLIEQSQADALFFGEVMLTTFYQLLTTLIGPSLTARLLNGVWSPSSSAAPSQETTP</sequence>
<name>A0A7G7XLG8_9PSED</name>
<gene>
    <name evidence="1" type="ORF">GGI48_30825</name>
</gene>
<protein>
    <submittedName>
        <fullName evidence="1">Uncharacterized protein</fullName>
    </submittedName>
</protein>
<evidence type="ECO:0000313" key="1">
    <source>
        <dbReference type="EMBL" id="QNH80813.1"/>
    </source>
</evidence>
<evidence type="ECO:0000313" key="2">
    <source>
        <dbReference type="Proteomes" id="UP000515277"/>
    </source>
</evidence>
<dbReference type="Proteomes" id="UP000515277">
    <property type="component" value="Chromosome"/>
</dbReference>
<proteinExistence type="predicted"/>
<organism evidence="1 2">
    <name type="scientific">Pseudomonas protegens</name>
    <dbReference type="NCBI Taxonomy" id="380021"/>
    <lineage>
        <taxon>Bacteria</taxon>
        <taxon>Pseudomonadati</taxon>
        <taxon>Pseudomonadota</taxon>
        <taxon>Gammaproteobacteria</taxon>
        <taxon>Pseudomonadales</taxon>
        <taxon>Pseudomonadaceae</taxon>
        <taxon>Pseudomonas</taxon>
    </lineage>
</organism>
<dbReference type="EMBL" id="CP060201">
    <property type="protein sequence ID" value="QNH80813.1"/>
    <property type="molecule type" value="Genomic_DNA"/>
</dbReference>